<dbReference type="Pfam" id="PF00400">
    <property type="entry name" value="WD40"/>
    <property type="match status" value="4"/>
</dbReference>
<dbReference type="SUPFAM" id="SSF50978">
    <property type="entry name" value="WD40 repeat-like"/>
    <property type="match status" value="1"/>
</dbReference>
<reference evidence="5" key="1">
    <citation type="journal article" date="2019" name="bioRxiv">
        <title>The Genome of the Zebra Mussel, Dreissena polymorpha: A Resource for Invasive Species Research.</title>
        <authorList>
            <person name="McCartney M.A."/>
            <person name="Auch B."/>
            <person name="Kono T."/>
            <person name="Mallez S."/>
            <person name="Zhang Y."/>
            <person name="Obille A."/>
            <person name="Becker A."/>
            <person name="Abrahante J.E."/>
            <person name="Garbe J."/>
            <person name="Badalamenti J.P."/>
            <person name="Herman A."/>
            <person name="Mangelson H."/>
            <person name="Liachko I."/>
            <person name="Sullivan S."/>
            <person name="Sone E.D."/>
            <person name="Koren S."/>
            <person name="Silverstein K.A.T."/>
            <person name="Beckman K.B."/>
            <person name="Gohl D.M."/>
        </authorList>
    </citation>
    <scope>NUCLEOTIDE SEQUENCE</scope>
    <source>
        <strain evidence="5">Duluth1</strain>
        <tissue evidence="5">Whole animal</tissue>
    </source>
</reference>
<keyword evidence="6" id="KW-1185">Reference proteome</keyword>
<dbReference type="GO" id="GO:0003720">
    <property type="term" value="F:telomerase activity"/>
    <property type="evidence" value="ECO:0007669"/>
    <property type="project" value="TreeGrafter"/>
</dbReference>
<dbReference type="GO" id="GO:0000722">
    <property type="term" value="P:telomere maintenance via recombination"/>
    <property type="evidence" value="ECO:0007669"/>
    <property type="project" value="TreeGrafter"/>
</dbReference>
<dbReference type="InterPro" id="IPR036322">
    <property type="entry name" value="WD40_repeat_dom_sf"/>
</dbReference>
<feature type="domain" description="TEP-1 C-terminal beta-propeller" evidence="4">
    <location>
        <begin position="332"/>
        <end position="404"/>
    </location>
</feature>
<dbReference type="GO" id="GO:0005697">
    <property type="term" value="C:telomerase holoenzyme complex"/>
    <property type="evidence" value="ECO:0007669"/>
    <property type="project" value="TreeGrafter"/>
</dbReference>
<dbReference type="PANTHER" id="PTHR44791:SF1">
    <property type="entry name" value="TELOMERASE PROTEIN COMPONENT 1"/>
    <property type="match status" value="1"/>
</dbReference>
<dbReference type="PRINTS" id="PR00320">
    <property type="entry name" value="GPROTEINBRPT"/>
</dbReference>
<evidence type="ECO:0000256" key="1">
    <source>
        <dbReference type="ARBA" id="ARBA00022574"/>
    </source>
</evidence>
<dbReference type="InterPro" id="IPR001680">
    <property type="entry name" value="WD40_rpt"/>
</dbReference>
<keyword evidence="1 3" id="KW-0853">WD repeat</keyword>
<dbReference type="AlphaFoldDB" id="A0A9D4IWQ4"/>
<evidence type="ECO:0000256" key="2">
    <source>
        <dbReference type="ARBA" id="ARBA00022737"/>
    </source>
</evidence>
<dbReference type="GO" id="GO:0070034">
    <property type="term" value="F:telomerase RNA binding"/>
    <property type="evidence" value="ECO:0007669"/>
    <property type="project" value="TreeGrafter"/>
</dbReference>
<evidence type="ECO:0000313" key="6">
    <source>
        <dbReference type="Proteomes" id="UP000828390"/>
    </source>
</evidence>
<dbReference type="PANTHER" id="PTHR44791">
    <property type="entry name" value="TELOMERASE PROTEIN COMPONENT 1 TEP1"/>
    <property type="match status" value="1"/>
</dbReference>
<dbReference type="PROSITE" id="PS50082">
    <property type="entry name" value="WD_REPEATS_2"/>
    <property type="match status" value="3"/>
</dbReference>
<dbReference type="SMART" id="SM00320">
    <property type="entry name" value="WD40"/>
    <property type="match status" value="5"/>
</dbReference>
<reference evidence="5" key="2">
    <citation type="submission" date="2020-11" db="EMBL/GenBank/DDBJ databases">
        <authorList>
            <person name="McCartney M.A."/>
            <person name="Auch B."/>
            <person name="Kono T."/>
            <person name="Mallez S."/>
            <person name="Becker A."/>
            <person name="Gohl D.M."/>
            <person name="Silverstein K.A.T."/>
            <person name="Koren S."/>
            <person name="Bechman K.B."/>
            <person name="Herman A."/>
            <person name="Abrahante J.E."/>
            <person name="Garbe J."/>
        </authorList>
    </citation>
    <scope>NUCLEOTIDE SEQUENCE</scope>
    <source>
        <strain evidence="5">Duluth1</strain>
        <tissue evidence="5">Whole animal</tissue>
    </source>
</reference>
<proteinExistence type="predicted"/>
<keyword evidence="2" id="KW-0677">Repeat</keyword>
<dbReference type="Gene3D" id="2.130.10.10">
    <property type="entry name" value="YVTN repeat-like/Quinoprotein amine dehydrogenase"/>
    <property type="match status" value="2"/>
</dbReference>
<evidence type="ECO:0000256" key="3">
    <source>
        <dbReference type="PROSITE-ProRule" id="PRU00221"/>
    </source>
</evidence>
<dbReference type="InterPro" id="IPR015943">
    <property type="entry name" value="WD40/YVTN_repeat-like_dom_sf"/>
</dbReference>
<gene>
    <name evidence="5" type="ORF">DPMN_167866</name>
</gene>
<dbReference type="InterPro" id="IPR056828">
    <property type="entry name" value="Beta-prop_TEP1_C"/>
</dbReference>
<organism evidence="5 6">
    <name type="scientific">Dreissena polymorpha</name>
    <name type="common">Zebra mussel</name>
    <name type="synonym">Mytilus polymorpha</name>
    <dbReference type="NCBI Taxonomy" id="45954"/>
    <lineage>
        <taxon>Eukaryota</taxon>
        <taxon>Metazoa</taxon>
        <taxon>Spiralia</taxon>
        <taxon>Lophotrochozoa</taxon>
        <taxon>Mollusca</taxon>
        <taxon>Bivalvia</taxon>
        <taxon>Autobranchia</taxon>
        <taxon>Heteroconchia</taxon>
        <taxon>Euheterodonta</taxon>
        <taxon>Imparidentia</taxon>
        <taxon>Neoheterodontei</taxon>
        <taxon>Myida</taxon>
        <taxon>Dreissenoidea</taxon>
        <taxon>Dreissenidae</taxon>
        <taxon>Dreissena</taxon>
    </lineage>
</organism>
<accession>A0A9D4IWQ4</accession>
<feature type="non-terminal residue" evidence="5">
    <location>
        <position position="1"/>
    </location>
</feature>
<comment type="caution">
    <text evidence="5">The sequence shown here is derived from an EMBL/GenBank/DDBJ whole genome shotgun (WGS) entry which is preliminary data.</text>
</comment>
<sequence>STELDWSMEERADKTSKLQPKLENVLVATCSDDGTARLWYPMQANELACLTGHSDRVLSVSTSRAGQLCTSSLDSSLRIWKYNNQSQHIVPGHNGAVTFVCASAAGKVLSGSRDGTFRLWSKEAGSAVYICQVSLKASGKAVTCGCWLDDDTCVTGSDDCSISIWHINKDGRVVLKSSLMTESPLLSIESPKGPSNRVFFTAEWCGAVKAWNPDGQLARLQTNCGPSCMLLKMRYLSNMTLLVTTMLGYMHVINVQGLVEGSMKAGLLPLHTLTVPESEMEMNGEPDEQSQPAWLLDVTSDPANYITGDNKGQISYQVNNMRVATKVHAGDVTSVLETKNGVVFTGSKDSTIKIWEKTEEVLTQVGQFFCSAPVTSMCFLDNQSSTDIPIAYGDKLGYVNFLVWRG</sequence>
<name>A0A9D4IWQ4_DREPO</name>
<dbReference type="EMBL" id="JAIWYP010000008">
    <property type="protein sequence ID" value="KAH3789680.1"/>
    <property type="molecule type" value="Genomic_DNA"/>
</dbReference>
<dbReference type="Proteomes" id="UP000828390">
    <property type="component" value="Unassembled WGS sequence"/>
</dbReference>
<feature type="repeat" description="WD" evidence="3">
    <location>
        <begin position="50"/>
        <end position="90"/>
    </location>
</feature>
<dbReference type="InterPro" id="IPR020472">
    <property type="entry name" value="WD40_PAC1"/>
</dbReference>
<protein>
    <recommendedName>
        <fullName evidence="4">TEP-1 C-terminal beta-propeller domain-containing protein</fullName>
    </recommendedName>
</protein>
<feature type="repeat" description="WD" evidence="3">
    <location>
        <begin position="90"/>
        <end position="130"/>
    </location>
</feature>
<feature type="repeat" description="WD" evidence="3">
    <location>
        <begin position="325"/>
        <end position="356"/>
    </location>
</feature>
<dbReference type="InterPro" id="IPR052652">
    <property type="entry name" value="Telomerase_Complex_Comp"/>
</dbReference>
<evidence type="ECO:0000259" key="4">
    <source>
        <dbReference type="Pfam" id="PF25048"/>
    </source>
</evidence>
<dbReference type="Pfam" id="PF25048">
    <property type="entry name" value="Beta-prop_TEP1_C"/>
    <property type="match status" value="1"/>
</dbReference>
<evidence type="ECO:0000313" key="5">
    <source>
        <dbReference type="EMBL" id="KAH3789680.1"/>
    </source>
</evidence>